<keyword evidence="1" id="KW-0812">Transmembrane</keyword>
<evidence type="ECO:0000313" key="2">
    <source>
        <dbReference type="EMBL" id="MBD1394148.1"/>
    </source>
</evidence>
<keyword evidence="3" id="KW-1185">Reference proteome</keyword>
<sequence>MRKQVKRTIYMIVISVILFSASMAVPVLYHTKAREYLQGAAFGLMVAGIISIGIILYDNYFKENKA</sequence>
<protein>
    <submittedName>
        <fullName evidence="2">Uncharacterized protein</fullName>
    </submittedName>
</protein>
<gene>
    <name evidence="2" type="ORF">IDJ76_13650</name>
</gene>
<keyword evidence="1" id="KW-0472">Membrane</keyword>
<organism evidence="2 3">
    <name type="scientific">Mucilaginibacter glaciei</name>
    <dbReference type="NCBI Taxonomy" id="2772109"/>
    <lineage>
        <taxon>Bacteria</taxon>
        <taxon>Pseudomonadati</taxon>
        <taxon>Bacteroidota</taxon>
        <taxon>Sphingobacteriia</taxon>
        <taxon>Sphingobacteriales</taxon>
        <taxon>Sphingobacteriaceae</taxon>
        <taxon>Mucilaginibacter</taxon>
    </lineage>
</organism>
<dbReference type="AlphaFoldDB" id="A0A926S2H5"/>
<dbReference type="RefSeq" id="WP_191163890.1">
    <property type="nucleotide sequence ID" value="NZ_JACWMX010000005.1"/>
</dbReference>
<evidence type="ECO:0000256" key="1">
    <source>
        <dbReference type="SAM" id="Phobius"/>
    </source>
</evidence>
<reference evidence="2" key="1">
    <citation type="submission" date="2020-09" db="EMBL/GenBank/DDBJ databases">
        <title>Novel species of Mucilaginibacter isolated from a glacier on the Tibetan Plateau.</title>
        <authorList>
            <person name="Liu Q."/>
            <person name="Xin Y.-H."/>
        </authorList>
    </citation>
    <scope>NUCLEOTIDE SEQUENCE</scope>
    <source>
        <strain evidence="2">ZB1P21</strain>
    </source>
</reference>
<evidence type="ECO:0000313" key="3">
    <source>
        <dbReference type="Proteomes" id="UP000619078"/>
    </source>
</evidence>
<proteinExistence type="predicted"/>
<name>A0A926S2H5_9SPHI</name>
<accession>A0A926S2H5</accession>
<keyword evidence="1" id="KW-1133">Transmembrane helix</keyword>
<feature type="transmembrane region" description="Helical" evidence="1">
    <location>
        <begin position="36"/>
        <end position="57"/>
    </location>
</feature>
<feature type="transmembrane region" description="Helical" evidence="1">
    <location>
        <begin position="9"/>
        <end position="30"/>
    </location>
</feature>
<dbReference type="EMBL" id="JACWMX010000005">
    <property type="protein sequence ID" value="MBD1394148.1"/>
    <property type="molecule type" value="Genomic_DNA"/>
</dbReference>
<dbReference type="Proteomes" id="UP000619078">
    <property type="component" value="Unassembled WGS sequence"/>
</dbReference>
<comment type="caution">
    <text evidence="2">The sequence shown here is derived from an EMBL/GenBank/DDBJ whole genome shotgun (WGS) entry which is preliminary data.</text>
</comment>